<reference evidence="2" key="1">
    <citation type="journal article" date="2019" name="Int. J. Syst. Evol. Microbiol.">
        <title>The Global Catalogue of Microorganisms (GCM) 10K type strain sequencing project: providing services to taxonomists for standard genome sequencing and annotation.</title>
        <authorList>
            <consortium name="The Broad Institute Genomics Platform"/>
            <consortium name="The Broad Institute Genome Sequencing Center for Infectious Disease"/>
            <person name="Wu L."/>
            <person name="Ma J."/>
        </authorList>
    </citation>
    <scope>NUCLEOTIDE SEQUENCE [LARGE SCALE GENOMIC DNA]</scope>
    <source>
        <strain evidence="2">CCUG 61485</strain>
    </source>
</reference>
<organism evidence="1 2">
    <name type="scientific">Namhaeicola litoreus</name>
    <dbReference type="NCBI Taxonomy" id="1052145"/>
    <lineage>
        <taxon>Bacteria</taxon>
        <taxon>Pseudomonadati</taxon>
        <taxon>Bacteroidota</taxon>
        <taxon>Flavobacteriia</taxon>
        <taxon>Flavobacteriales</taxon>
        <taxon>Flavobacteriaceae</taxon>
        <taxon>Namhaeicola</taxon>
    </lineage>
</organism>
<evidence type="ECO:0000313" key="1">
    <source>
        <dbReference type="EMBL" id="MFD1315432.1"/>
    </source>
</evidence>
<comment type="caution">
    <text evidence="1">The sequence shown here is derived from an EMBL/GenBank/DDBJ whole genome shotgun (WGS) entry which is preliminary data.</text>
</comment>
<protein>
    <submittedName>
        <fullName evidence="1">Uncharacterized protein</fullName>
    </submittedName>
</protein>
<dbReference type="Proteomes" id="UP001597201">
    <property type="component" value="Unassembled WGS sequence"/>
</dbReference>
<evidence type="ECO:0000313" key="2">
    <source>
        <dbReference type="Proteomes" id="UP001597201"/>
    </source>
</evidence>
<keyword evidence="2" id="KW-1185">Reference proteome</keyword>
<proteinExistence type="predicted"/>
<name>A0ABW3Y0T2_9FLAO</name>
<gene>
    <name evidence="1" type="ORF">ACFQ39_07370</name>
</gene>
<accession>A0ABW3Y0T2</accession>
<dbReference type="RefSeq" id="WP_377177609.1">
    <property type="nucleotide sequence ID" value="NZ_JBHTMY010000003.1"/>
</dbReference>
<dbReference type="EMBL" id="JBHTMY010000003">
    <property type="protein sequence ID" value="MFD1315432.1"/>
    <property type="molecule type" value="Genomic_DNA"/>
</dbReference>
<sequence>MVTFQYKEAILSKSSKTLLDNYIKGYGLNPNEVQIDFAQVMDTNMRYIDDEFLIMTNAQKIDTGRIDTINSNYYTRYKGFSIKLYFPEVDTRFFKFKGVNKESVDILKEEINQKTYPYGEYSKIWILNMTESKIDSLNIVDEGARFKIMGANEKEQAKNIIFDKKY</sequence>